<dbReference type="AlphaFoldDB" id="A0A0J7JZ86"/>
<dbReference type="PaxDb" id="67767-A0A0J7JZ86"/>
<evidence type="ECO:0000256" key="1">
    <source>
        <dbReference type="SAM" id="MobiDB-lite"/>
    </source>
</evidence>
<feature type="region of interest" description="Disordered" evidence="1">
    <location>
        <begin position="1"/>
        <end position="20"/>
    </location>
</feature>
<name>A0A0J7JZ86_LASNI</name>
<dbReference type="Proteomes" id="UP000036403">
    <property type="component" value="Unassembled WGS sequence"/>
</dbReference>
<accession>A0A0J7JZ86</accession>
<proteinExistence type="predicted"/>
<feature type="compositionally biased region" description="Basic and acidic residues" evidence="1">
    <location>
        <begin position="84"/>
        <end position="96"/>
    </location>
</feature>
<feature type="region of interest" description="Disordered" evidence="1">
    <location>
        <begin position="43"/>
        <end position="136"/>
    </location>
</feature>
<protein>
    <submittedName>
        <fullName evidence="2">F-box and wd-40 domain-containing protein cdc4</fullName>
    </submittedName>
</protein>
<evidence type="ECO:0000313" key="2">
    <source>
        <dbReference type="EMBL" id="KMQ83392.1"/>
    </source>
</evidence>
<feature type="compositionally biased region" description="Low complexity" evidence="1">
    <location>
        <begin position="121"/>
        <end position="136"/>
    </location>
</feature>
<reference evidence="2 3" key="1">
    <citation type="submission" date="2015-04" db="EMBL/GenBank/DDBJ databases">
        <title>Lasius niger genome sequencing.</title>
        <authorList>
            <person name="Konorov E.A."/>
            <person name="Nikitin M.A."/>
            <person name="Kirill M.V."/>
            <person name="Chang P."/>
        </authorList>
    </citation>
    <scope>NUCLEOTIDE SEQUENCE [LARGE SCALE GENOMIC DNA]</scope>
    <source>
        <tissue evidence="2">Whole</tissue>
    </source>
</reference>
<organism evidence="2 3">
    <name type="scientific">Lasius niger</name>
    <name type="common">Black garden ant</name>
    <dbReference type="NCBI Taxonomy" id="67767"/>
    <lineage>
        <taxon>Eukaryota</taxon>
        <taxon>Metazoa</taxon>
        <taxon>Ecdysozoa</taxon>
        <taxon>Arthropoda</taxon>
        <taxon>Hexapoda</taxon>
        <taxon>Insecta</taxon>
        <taxon>Pterygota</taxon>
        <taxon>Neoptera</taxon>
        <taxon>Endopterygota</taxon>
        <taxon>Hymenoptera</taxon>
        <taxon>Apocrita</taxon>
        <taxon>Aculeata</taxon>
        <taxon>Formicoidea</taxon>
        <taxon>Formicidae</taxon>
        <taxon>Formicinae</taxon>
        <taxon>Lasius</taxon>
        <taxon>Lasius</taxon>
    </lineage>
</organism>
<comment type="caution">
    <text evidence="2">The sequence shown here is derived from an EMBL/GenBank/DDBJ whole genome shotgun (WGS) entry which is preliminary data.</text>
</comment>
<dbReference type="EMBL" id="LBMM01019990">
    <property type="protein sequence ID" value="KMQ83392.1"/>
    <property type="molecule type" value="Genomic_DNA"/>
</dbReference>
<evidence type="ECO:0000313" key="3">
    <source>
        <dbReference type="Proteomes" id="UP000036403"/>
    </source>
</evidence>
<dbReference type="STRING" id="67767.A0A0J7JZ86"/>
<gene>
    <name evidence="2" type="ORF">RF55_20153</name>
</gene>
<feature type="non-terminal residue" evidence="2">
    <location>
        <position position="1"/>
    </location>
</feature>
<sequence>EECSGCGEQGWGWQDPVGAAGYERDLGMQGRLTSTEFELTRSLRHEVAPKSRTSKRKRGLNTYSASERSKRRAAAQESAASREATAHAEVRQHKSEGPLSAANAAAAAVPDPQLGRPSLRQQGPGAQQPQPGAQKG</sequence>
<keyword evidence="3" id="KW-1185">Reference proteome</keyword>